<evidence type="ECO:0000313" key="2">
    <source>
        <dbReference type="EMBL" id="KAK9534564.1"/>
    </source>
</evidence>
<keyword evidence="3" id="KW-1185">Reference proteome</keyword>
<evidence type="ECO:0000313" key="3">
    <source>
        <dbReference type="Proteomes" id="UP001488805"/>
    </source>
</evidence>
<comment type="caution">
    <text evidence="2">The sequence shown here is derived from an EMBL/GenBank/DDBJ whole genome shotgun (WGS) entry which is preliminary data.</text>
</comment>
<accession>A0AAW1FLN5</accession>
<name>A0AAW1FLN5_ZOAVI</name>
<organism evidence="2 3">
    <name type="scientific">Zoarces viviparus</name>
    <name type="common">Viviparous eelpout</name>
    <name type="synonym">Blennius viviparus</name>
    <dbReference type="NCBI Taxonomy" id="48416"/>
    <lineage>
        <taxon>Eukaryota</taxon>
        <taxon>Metazoa</taxon>
        <taxon>Chordata</taxon>
        <taxon>Craniata</taxon>
        <taxon>Vertebrata</taxon>
        <taxon>Euteleostomi</taxon>
        <taxon>Actinopterygii</taxon>
        <taxon>Neopterygii</taxon>
        <taxon>Teleostei</taxon>
        <taxon>Neoteleostei</taxon>
        <taxon>Acanthomorphata</taxon>
        <taxon>Eupercaria</taxon>
        <taxon>Perciformes</taxon>
        <taxon>Cottioidei</taxon>
        <taxon>Zoarcales</taxon>
        <taxon>Zoarcidae</taxon>
        <taxon>Zoarcinae</taxon>
        <taxon>Zoarces</taxon>
    </lineage>
</organism>
<protein>
    <submittedName>
        <fullName evidence="2">Uncharacterized protein</fullName>
    </submittedName>
</protein>
<proteinExistence type="predicted"/>
<sequence length="80" mass="8673">MKGCSGASTRRVKETQRRSCSAHIPDPSSVSMSPTLLPTPRVSPTSHRHQREGGGAGDRSPRRVHSSARDKAYDENDASE</sequence>
<evidence type="ECO:0000256" key="1">
    <source>
        <dbReference type="SAM" id="MobiDB-lite"/>
    </source>
</evidence>
<dbReference type="AlphaFoldDB" id="A0AAW1FLN5"/>
<dbReference type="EMBL" id="JBCEZU010000056">
    <property type="protein sequence ID" value="KAK9534564.1"/>
    <property type="molecule type" value="Genomic_DNA"/>
</dbReference>
<reference evidence="2 3" key="1">
    <citation type="journal article" date="2024" name="Genome Biol. Evol.">
        <title>Chromosome-level genome assembly of the viviparous eelpout Zoarces viviparus.</title>
        <authorList>
            <person name="Fuhrmann N."/>
            <person name="Brasseur M.V."/>
            <person name="Bakowski C.E."/>
            <person name="Podsiadlowski L."/>
            <person name="Prost S."/>
            <person name="Krehenwinkel H."/>
            <person name="Mayer C."/>
        </authorList>
    </citation>
    <scope>NUCLEOTIDE SEQUENCE [LARGE SCALE GENOMIC DNA]</scope>
    <source>
        <strain evidence="2">NO-MEL_2022_Ind0_liver</strain>
    </source>
</reference>
<feature type="region of interest" description="Disordered" evidence="1">
    <location>
        <begin position="1"/>
        <end position="80"/>
    </location>
</feature>
<dbReference type="Proteomes" id="UP001488805">
    <property type="component" value="Unassembled WGS sequence"/>
</dbReference>
<gene>
    <name evidence="2" type="ORF">VZT92_007003</name>
</gene>